<sequence length="135" mass="14560">MSTEQSSDVQDAARALLERQMQDRLAVIDRLIESQAAEKQLDHQLAVIRQQWHGEWAEALRLGWSEQDLRKLKLRTPPDLTGKPMRRARGARGAAARSSTGDASSPTVDGSGPSAPPAVDLAAGPPATPRPASFT</sequence>
<feature type="compositionally biased region" description="Polar residues" evidence="1">
    <location>
        <begin position="98"/>
        <end position="108"/>
    </location>
</feature>
<evidence type="ECO:0000313" key="3">
    <source>
        <dbReference type="Proteomes" id="UP001501020"/>
    </source>
</evidence>
<evidence type="ECO:0000313" key="2">
    <source>
        <dbReference type="EMBL" id="GAA2148731.1"/>
    </source>
</evidence>
<evidence type="ECO:0000256" key="1">
    <source>
        <dbReference type="SAM" id="MobiDB-lite"/>
    </source>
</evidence>
<proteinExistence type="predicted"/>
<dbReference type="Proteomes" id="UP001501020">
    <property type="component" value="Unassembled WGS sequence"/>
</dbReference>
<organism evidence="2 3">
    <name type="scientific">Actinomadura napierensis</name>
    <dbReference type="NCBI Taxonomy" id="267854"/>
    <lineage>
        <taxon>Bacteria</taxon>
        <taxon>Bacillati</taxon>
        <taxon>Actinomycetota</taxon>
        <taxon>Actinomycetes</taxon>
        <taxon>Streptosporangiales</taxon>
        <taxon>Thermomonosporaceae</taxon>
        <taxon>Actinomadura</taxon>
    </lineage>
</organism>
<comment type="caution">
    <text evidence="2">The sequence shown here is derived from an EMBL/GenBank/DDBJ whole genome shotgun (WGS) entry which is preliminary data.</text>
</comment>
<dbReference type="EMBL" id="BAAAMR010000050">
    <property type="protein sequence ID" value="GAA2148731.1"/>
    <property type="molecule type" value="Genomic_DNA"/>
</dbReference>
<gene>
    <name evidence="2" type="ORF">GCM10009727_51810</name>
</gene>
<protein>
    <submittedName>
        <fullName evidence="2">Uncharacterized protein</fullName>
    </submittedName>
</protein>
<feature type="region of interest" description="Disordered" evidence="1">
    <location>
        <begin position="74"/>
        <end position="135"/>
    </location>
</feature>
<reference evidence="3" key="1">
    <citation type="journal article" date="2019" name="Int. J. Syst. Evol. Microbiol.">
        <title>The Global Catalogue of Microorganisms (GCM) 10K type strain sequencing project: providing services to taxonomists for standard genome sequencing and annotation.</title>
        <authorList>
            <consortium name="The Broad Institute Genomics Platform"/>
            <consortium name="The Broad Institute Genome Sequencing Center for Infectious Disease"/>
            <person name="Wu L."/>
            <person name="Ma J."/>
        </authorList>
    </citation>
    <scope>NUCLEOTIDE SEQUENCE [LARGE SCALE GENOMIC DNA]</scope>
    <source>
        <strain evidence="3">JCM 13850</strain>
    </source>
</reference>
<accession>A0ABP5LK65</accession>
<name>A0ABP5LK65_9ACTN</name>
<keyword evidence="3" id="KW-1185">Reference proteome</keyword>